<proteinExistence type="predicted"/>
<reference evidence="1 2" key="1">
    <citation type="submission" date="2015-04" db="EMBL/GenBank/DDBJ databases">
        <authorList>
            <person name="Syromyatnikov M.Y."/>
            <person name="Popov V.N."/>
        </authorList>
    </citation>
    <scope>NUCLEOTIDE SEQUENCE [LARGE SCALE GENOMIC DNA]</scope>
</reference>
<organism evidence="1 2">
    <name type="scientific">Clunio marinus</name>
    <dbReference type="NCBI Taxonomy" id="568069"/>
    <lineage>
        <taxon>Eukaryota</taxon>
        <taxon>Metazoa</taxon>
        <taxon>Ecdysozoa</taxon>
        <taxon>Arthropoda</taxon>
        <taxon>Hexapoda</taxon>
        <taxon>Insecta</taxon>
        <taxon>Pterygota</taxon>
        <taxon>Neoptera</taxon>
        <taxon>Endopterygota</taxon>
        <taxon>Diptera</taxon>
        <taxon>Nematocera</taxon>
        <taxon>Chironomoidea</taxon>
        <taxon>Chironomidae</taxon>
        <taxon>Clunio</taxon>
    </lineage>
</organism>
<protein>
    <submittedName>
        <fullName evidence="1">CLUMA_CG008800, isoform A</fullName>
    </submittedName>
</protein>
<evidence type="ECO:0000313" key="2">
    <source>
        <dbReference type="Proteomes" id="UP000183832"/>
    </source>
</evidence>
<name>A0A1J1I4D6_9DIPT</name>
<gene>
    <name evidence="1" type="ORF">CLUMA_CG008800</name>
</gene>
<evidence type="ECO:0000313" key="1">
    <source>
        <dbReference type="EMBL" id="CRK95168.1"/>
    </source>
</evidence>
<dbReference type="Proteomes" id="UP000183832">
    <property type="component" value="Unassembled WGS sequence"/>
</dbReference>
<accession>A0A1J1I4D6</accession>
<dbReference type="EMBL" id="CVRI01000041">
    <property type="protein sequence ID" value="CRK95168.1"/>
    <property type="molecule type" value="Genomic_DNA"/>
</dbReference>
<keyword evidence="2" id="KW-1185">Reference proteome</keyword>
<sequence>MEMNKKNNHCKKICELTYDNQMTLQAYIKTKEKQQLKEVKTHQHIHFVMDKNSKGKCFSDVEMYTMHSTQHN</sequence>
<dbReference type="AlphaFoldDB" id="A0A1J1I4D6"/>